<reference evidence="2 3" key="1">
    <citation type="submission" date="2019-11" db="EMBL/GenBank/DDBJ databases">
        <title>Comparative genomics of hydrocarbon-degrading Desulfosarcina strains.</title>
        <authorList>
            <person name="Watanabe M."/>
            <person name="Kojima H."/>
            <person name="Fukui M."/>
        </authorList>
    </citation>
    <scope>NUCLEOTIDE SEQUENCE [LARGE SCALE GENOMIC DNA]</scope>
    <source>
        <strain evidence="3">oXyS1</strain>
    </source>
</reference>
<keyword evidence="1" id="KW-1133">Transmembrane helix</keyword>
<dbReference type="Proteomes" id="UP000422108">
    <property type="component" value="Chromosome"/>
</dbReference>
<keyword evidence="1" id="KW-0812">Transmembrane</keyword>
<keyword evidence="1" id="KW-0472">Membrane</keyword>
<protein>
    <submittedName>
        <fullName evidence="2">Uncharacterized protein</fullName>
    </submittedName>
</protein>
<evidence type="ECO:0000256" key="1">
    <source>
        <dbReference type="SAM" id="Phobius"/>
    </source>
</evidence>
<sequence length="140" mass="16241">MRNLQQINPIDHQKFHDKSQISLDKGSQACQIKIGKPYFAMSHIDHKAKRDLMFISDPLPFVIIYIEELDGVIKKYDAKAKISKIQKSWLAFCIMAIFVTRTVCWAKFERAFLGKKSGAAISWMFRRDKGTGTYYKMIDT</sequence>
<dbReference type="EMBL" id="AP021879">
    <property type="protein sequence ID" value="BBO88498.1"/>
    <property type="molecule type" value="Genomic_DNA"/>
</dbReference>
<organism evidence="2 3">
    <name type="scientific">Desulfosarcina ovata subsp. ovata</name>
    <dbReference type="NCBI Taxonomy" id="2752305"/>
    <lineage>
        <taxon>Bacteria</taxon>
        <taxon>Pseudomonadati</taxon>
        <taxon>Thermodesulfobacteriota</taxon>
        <taxon>Desulfobacteria</taxon>
        <taxon>Desulfobacterales</taxon>
        <taxon>Desulfosarcinaceae</taxon>
        <taxon>Desulfosarcina</taxon>
    </lineage>
</organism>
<dbReference type="RefSeq" id="WP_155309802.1">
    <property type="nucleotide sequence ID" value="NZ_AP021879.1"/>
</dbReference>
<keyword evidence="3" id="KW-1185">Reference proteome</keyword>
<gene>
    <name evidence="2" type="ORF">DSCOOX_16780</name>
</gene>
<feature type="transmembrane region" description="Helical" evidence="1">
    <location>
        <begin position="89"/>
        <end position="108"/>
    </location>
</feature>
<evidence type="ECO:0000313" key="3">
    <source>
        <dbReference type="Proteomes" id="UP000422108"/>
    </source>
</evidence>
<name>A0A5K8A7W4_9BACT</name>
<proteinExistence type="predicted"/>
<evidence type="ECO:0000313" key="2">
    <source>
        <dbReference type="EMBL" id="BBO88498.1"/>
    </source>
</evidence>
<accession>A0A5K8A7W4</accession>
<dbReference type="AlphaFoldDB" id="A0A5K8A7W4"/>